<evidence type="ECO:0000256" key="7">
    <source>
        <dbReference type="ARBA" id="ARBA00022585"/>
    </source>
</evidence>
<comment type="catalytic activity">
    <reaction evidence="15">
        <text>prostaglandin H2 = (12S)-hydroxy-(5Z,8E,10E)-heptadecatrienoate + malonaldehyde</text>
        <dbReference type="Rhea" id="RHEA:48644"/>
        <dbReference type="ChEBI" id="CHEBI:57405"/>
        <dbReference type="ChEBI" id="CHEBI:90694"/>
        <dbReference type="ChEBI" id="CHEBI:566274"/>
    </reaction>
    <physiologicalReaction direction="left-to-right" evidence="15">
        <dbReference type="Rhea" id="RHEA:48645"/>
    </physiologicalReaction>
</comment>
<keyword evidence="10" id="KW-1133">Transmembrane helix</keyword>
<dbReference type="SFLD" id="SFLDS00019">
    <property type="entry name" value="Glutathione_Transferase_(cytos"/>
    <property type="match status" value="1"/>
</dbReference>
<comment type="similarity">
    <text evidence="2">Belongs to the GST superfamily.</text>
</comment>
<dbReference type="EC" id="5.3.99.3" evidence="3"/>
<evidence type="ECO:0000256" key="8">
    <source>
        <dbReference type="ARBA" id="ARBA00022692"/>
    </source>
</evidence>
<dbReference type="SFLD" id="SFLDG01203">
    <property type="entry name" value="Prostaglandin_E_synthase_like1"/>
    <property type="match status" value="1"/>
</dbReference>
<name>A0AAV9I8C2_9RHOD</name>
<dbReference type="SUPFAM" id="SSF47616">
    <property type="entry name" value="GST C-terminal domain-like"/>
    <property type="match status" value="1"/>
</dbReference>
<dbReference type="InterPro" id="IPR034335">
    <property type="entry name" value="PGES2_C"/>
</dbReference>
<comment type="subcellular location">
    <subcellularLocation>
        <location evidence="18">Endomembrane system</location>
        <topology evidence="18">Single-pass membrane protein</topology>
    </subcellularLocation>
</comment>
<gene>
    <name evidence="20" type="ORF">GAYE_PCTG70G1499</name>
</gene>
<evidence type="ECO:0000256" key="6">
    <source>
        <dbReference type="ARBA" id="ARBA00022516"/>
    </source>
</evidence>
<dbReference type="Gene3D" id="1.20.1050.10">
    <property type="match status" value="1"/>
</dbReference>
<dbReference type="InterPro" id="IPR040079">
    <property type="entry name" value="Glutathione_S-Trfase"/>
</dbReference>
<sequence>MASWRSVESLWNRIRATSQKNRSVSGRMTRWLLGGAALWATSSVLFAEACSEQKRLQVETSIDTVDKKRNISTTTPQMSVNTFTSPIDLTLYQYAPCPYCNKVRAVCDYYKIPFRCVEVNPLTKKELSFSTYKKVPVAVINGQQINGSTDIVLAIQENVLQNTKSDRAVSPLTVEQKKWLDWVDDYFVHLLPPNIYRTPKEAVKSFDYIVHHSKFSYWQQETTRWFGGLAMYIVAKRLKSKYDIQDERRSLYEAINLWCRQGVGDKSFCGGEQPGLADLVMFGVLRSLKYYDVFEDIQTNTDMHLWYHRMQALVGDSSMIPIEE</sequence>
<keyword evidence="5" id="KW-0644">Prostaglandin metabolism</keyword>
<dbReference type="PROSITE" id="PS51354">
    <property type="entry name" value="GLUTAREDOXIN_2"/>
    <property type="match status" value="1"/>
</dbReference>
<evidence type="ECO:0000256" key="17">
    <source>
        <dbReference type="ARBA" id="ARBA00031041"/>
    </source>
</evidence>
<keyword evidence="6" id="KW-0444">Lipid biosynthesis</keyword>
<keyword evidence="11" id="KW-0443">Lipid metabolism</keyword>
<dbReference type="GO" id="GO:0012505">
    <property type="term" value="C:endomembrane system"/>
    <property type="evidence" value="ECO:0007669"/>
    <property type="project" value="UniProtKB-SubCell"/>
</dbReference>
<dbReference type="InterPro" id="IPR034334">
    <property type="entry name" value="PGES2"/>
</dbReference>
<proteinExistence type="inferred from homology"/>
<evidence type="ECO:0000313" key="20">
    <source>
        <dbReference type="EMBL" id="KAK4523603.1"/>
    </source>
</evidence>
<dbReference type="CDD" id="cd03197">
    <property type="entry name" value="GST_C_mPGES2"/>
    <property type="match status" value="1"/>
</dbReference>
<evidence type="ECO:0000256" key="18">
    <source>
        <dbReference type="ARBA" id="ARBA00037847"/>
    </source>
</evidence>
<evidence type="ECO:0000256" key="9">
    <source>
        <dbReference type="ARBA" id="ARBA00022832"/>
    </source>
</evidence>
<dbReference type="AlphaFoldDB" id="A0AAV9I8C2"/>
<keyword evidence="14" id="KW-0413">Isomerase</keyword>
<evidence type="ECO:0000256" key="12">
    <source>
        <dbReference type="ARBA" id="ARBA00023136"/>
    </source>
</evidence>
<dbReference type="Pfam" id="PF13417">
    <property type="entry name" value="GST_N_3"/>
    <property type="match status" value="1"/>
</dbReference>
<dbReference type="GO" id="GO:0050220">
    <property type="term" value="F:prostaglandin-E synthase activity"/>
    <property type="evidence" value="ECO:0007669"/>
    <property type="project" value="UniProtKB-EC"/>
</dbReference>
<keyword evidence="21" id="KW-1185">Reference proteome</keyword>
<evidence type="ECO:0000256" key="15">
    <source>
        <dbReference type="ARBA" id="ARBA00023930"/>
    </source>
</evidence>
<dbReference type="PANTHER" id="PTHR12782">
    <property type="entry name" value="MICROSOMAL PROSTAGLANDIN E SYNTHASE-2"/>
    <property type="match status" value="1"/>
</dbReference>
<evidence type="ECO:0000256" key="16">
    <source>
        <dbReference type="ARBA" id="ARBA00023931"/>
    </source>
</evidence>
<dbReference type="GO" id="GO:0005739">
    <property type="term" value="C:mitochondrion"/>
    <property type="evidence" value="ECO:0007669"/>
    <property type="project" value="TreeGrafter"/>
</dbReference>
<dbReference type="EMBL" id="JANCYU010000017">
    <property type="protein sequence ID" value="KAK4523603.1"/>
    <property type="molecule type" value="Genomic_DNA"/>
</dbReference>
<dbReference type="Gene3D" id="3.40.30.10">
    <property type="entry name" value="Glutaredoxin"/>
    <property type="match status" value="1"/>
</dbReference>
<keyword evidence="9" id="KW-0276">Fatty acid metabolism</keyword>
<evidence type="ECO:0000256" key="3">
    <source>
        <dbReference type="ARBA" id="ARBA00012203"/>
    </source>
</evidence>
<keyword evidence="13" id="KW-0275">Fatty acid biosynthesis</keyword>
<comment type="caution">
    <text evidence="20">The sequence shown here is derived from an EMBL/GenBank/DDBJ whole genome shotgun (WGS) entry which is preliminary data.</text>
</comment>
<dbReference type="InterPro" id="IPR036282">
    <property type="entry name" value="Glutathione-S-Trfase_C_sf"/>
</dbReference>
<dbReference type="GO" id="GO:0006633">
    <property type="term" value="P:fatty acid biosynthetic process"/>
    <property type="evidence" value="ECO:0007669"/>
    <property type="project" value="UniProtKB-KW"/>
</dbReference>
<dbReference type="SFLD" id="SFLDG01182">
    <property type="entry name" value="Prostaglandin_E_synthase_like"/>
    <property type="match status" value="1"/>
</dbReference>
<protein>
    <recommendedName>
        <fullName evidence="4">Prostaglandin E synthase 2</fullName>
        <ecNumber evidence="3">5.3.99.3</ecNumber>
    </recommendedName>
    <alternativeName>
        <fullName evidence="17">Microsomal prostaglandin E synthase 2</fullName>
    </alternativeName>
</protein>
<dbReference type="PANTHER" id="PTHR12782:SF5">
    <property type="entry name" value="PROSTAGLANDIN E SYNTHASE 2"/>
    <property type="match status" value="1"/>
</dbReference>
<dbReference type="InterPro" id="IPR036249">
    <property type="entry name" value="Thioredoxin-like_sf"/>
</dbReference>
<evidence type="ECO:0000256" key="14">
    <source>
        <dbReference type="ARBA" id="ARBA00023235"/>
    </source>
</evidence>
<evidence type="ECO:0000256" key="5">
    <source>
        <dbReference type="ARBA" id="ARBA00022501"/>
    </source>
</evidence>
<evidence type="ECO:0000256" key="1">
    <source>
        <dbReference type="ARBA" id="ARBA00004702"/>
    </source>
</evidence>
<evidence type="ECO:0000256" key="2">
    <source>
        <dbReference type="ARBA" id="ARBA00007409"/>
    </source>
</evidence>
<evidence type="ECO:0000256" key="10">
    <source>
        <dbReference type="ARBA" id="ARBA00022989"/>
    </source>
</evidence>
<feature type="domain" description="GST N-terminal" evidence="19">
    <location>
        <begin position="91"/>
        <end position="158"/>
    </location>
</feature>
<comment type="catalytic activity">
    <reaction evidence="16">
        <text>prostaglandin H2 = prostaglandin E2</text>
        <dbReference type="Rhea" id="RHEA:12893"/>
        <dbReference type="ChEBI" id="CHEBI:57405"/>
        <dbReference type="ChEBI" id="CHEBI:606564"/>
        <dbReference type="EC" id="5.3.99.3"/>
    </reaction>
    <physiologicalReaction direction="left-to-right" evidence="16">
        <dbReference type="Rhea" id="RHEA:12894"/>
    </physiologicalReaction>
</comment>
<comment type="pathway">
    <text evidence="1">Lipid metabolism; prostaglandin biosynthesis.</text>
</comment>
<dbReference type="Proteomes" id="UP001300502">
    <property type="component" value="Unassembled WGS sequence"/>
</dbReference>
<keyword evidence="12" id="KW-0472">Membrane</keyword>
<keyword evidence="8" id="KW-0812">Transmembrane</keyword>
<keyword evidence="7" id="KW-0643">Prostaglandin biosynthesis</keyword>
<dbReference type="InterPro" id="IPR004045">
    <property type="entry name" value="Glutathione_S-Trfase_N"/>
</dbReference>
<dbReference type="SUPFAM" id="SSF52833">
    <property type="entry name" value="Thioredoxin-like"/>
    <property type="match status" value="1"/>
</dbReference>
<evidence type="ECO:0000259" key="19">
    <source>
        <dbReference type="Pfam" id="PF13417"/>
    </source>
</evidence>
<evidence type="ECO:0000256" key="4">
    <source>
        <dbReference type="ARBA" id="ARBA00019474"/>
    </source>
</evidence>
<accession>A0AAV9I8C2</accession>
<evidence type="ECO:0000256" key="13">
    <source>
        <dbReference type="ARBA" id="ARBA00023160"/>
    </source>
</evidence>
<reference evidence="20 21" key="1">
    <citation type="submission" date="2022-07" db="EMBL/GenBank/DDBJ databases">
        <title>Genome-wide signatures of adaptation to extreme environments.</title>
        <authorList>
            <person name="Cho C.H."/>
            <person name="Yoon H.S."/>
        </authorList>
    </citation>
    <scope>NUCLEOTIDE SEQUENCE [LARGE SCALE GENOMIC DNA]</scope>
    <source>
        <strain evidence="20 21">108.79 E11</strain>
    </source>
</reference>
<evidence type="ECO:0000256" key="11">
    <source>
        <dbReference type="ARBA" id="ARBA00023098"/>
    </source>
</evidence>
<organism evidence="20 21">
    <name type="scientific">Galdieria yellowstonensis</name>
    <dbReference type="NCBI Taxonomy" id="3028027"/>
    <lineage>
        <taxon>Eukaryota</taxon>
        <taxon>Rhodophyta</taxon>
        <taxon>Bangiophyceae</taxon>
        <taxon>Galdieriales</taxon>
        <taxon>Galdieriaceae</taxon>
        <taxon>Galdieria</taxon>
    </lineage>
</organism>
<evidence type="ECO:0000313" key="21">
    <source>
        <dbReference type="Proteomes" id="UP001300502"/>
    </source>
</evidence>